<reference evidence="1 2" key="1">
    <citation type="journal article" date="2016" name="ISME J.">
        <title>Chasing the elusive Euryarchaeota class WSA2: genomes reveal a uniquely fastidious methyl-reducing methanogen.</title>
        <authorList>
            <person name="Nobu M.K."/>
            <person name="Narihiro T."/>
            <person name="Kuroda K."/>
            <person name="Mei R."/>
            <person name="Liu W.T."/>
        </authorList>
    </citation>
    <scope>NUCLEOTIDE SEQUENCE [LARGE SCALE GENOMIC DNA]</scope>
    <source>
        <strain evidence="1">U1lsi0528_Bin055</strain>
    </source>
</reference>
<sequence>METQEIIGKMFPKITAYSLAKTEVRLPDMAMGKVTLIAIAFVREAQEMIDSWSIPFEDRFSNKVTYIYYEIPMLDGVWKLFRGSIDGGMRAGIPTEKHKNVLTHYGNYKEYTSYLLIDNINNGYVFLLDKEGIIRFRGIGFASEKDIIEMIKIAERLGV</sequence>
<dbReference type="PANTHER" id="PTHR28106">
    <property type="entry name" value="MITOCHONDRIAL ATPASE COMPLEX SUBUNIT ATP10"/>
    <property type="match status" value="1"/>
</dbReference>
<dbReference type="EMBL" id="LNGC01000107">
    <property type="protein sequence ID" value="KYC49119.1"/>
    <property type="molecule type" value="Genomic_DNA"/>
</dbReference>
<evidence type="ECO:0000313" key="1">
    <source>
        <dbReference type="EMBL" id="KYC49119.1"/>
    </source>
</evidence>
<dbReference type="AlphaFoldDB" id="A0A150IVU6"/>
<proteinExistence type="predicted"/>
<comment type="caution">
    <text evidence="1">The sequence shown here is derived from an EMBL/GenBank/DDBJ whole genome shotgun (WGS) entry which is preliminary data.</text>
</comment>
<dbReference type="Proteomes" id="UP000075398">
    <property type="component" value="Unassembled WGS sequence"/>
</dbReference>
<organism evidence="1 2">
    <name type="scientific">Candidatus Methanofastidiosum methylothiophilum</name>
    <dbReference type="NCBI Taxonomy" id="1705564"/>
    <lineage>
        <taxon>Archaea</taxon>
        <taxon>Methanobacteriati</taxon>
        <taxon>Methanobacteriota</taxon>
        <taxon>Stenosarchaea group</taxon>
        <taxon>Candidatus Methanofastidiosia</taxon>
        <taxon>Candidatus Methanofastidiosales</taxon>
        <taxon>Candidatus Methanofastidiosaceae</taxon>
        <taxon>Candidatus Methanofastidiosum</taxon>
    </lineage>
</organism>
<gene>
    <name evidence="1" type="ORF">AMQ22_01717</name>
</gene>
<protein>
    <submittedName>
        <fullName evidence="1">ATP10 protein</fullName>
    </submittedName>
</protein>
<name>A0A150IVU6_9EURY</name>
<dbReference type="Pfam" id="PF05176">
    <property type="entry name" value="ATP-synt_10"/>
    <property type="match status" value="1"/>
</dbReference>
<dbReference type="PANTHER" id="PTHR28106:SF1">
    <property type="entry name" value="MITOCHONDRIAL ATPASE COMPLEX SUBUNIT ATP10"/>
    <property type="match status" value="1"/>
</dbReference>
<dbReference type="InterPro" id="IPR007849">
    <property type="entry name" value="ATP10"/>
</dbReference>
<accession>A0A150IVU6</accession>
<evidence type="ECO:0000313" key="2">
    <source>
        <dbReference type="Proteomes" id="UP000075398"/>
    </source>
</evidence>